<dbReference type="EMBL" id="JBBCAQ010000037">
    <property type="protein sequence ID" value="KAK7574248.1"/>
    <property type="molecule type" value="Genomic_DNA"/>
</dbReference>
<organism evidence="3 4">
    <name type="scientific">Parthenolecanium corni</name>
    <dbReference type="NCBI Taxonomy" id="536013"/>
    <lineage>
        <taxon>Eukaryota</taxon>
        <taxon>Metazoa</taxon>
        <taxon>Ecdysozoa</taxon>
        <taxon>Arthropoda</taxon>
        <taxon>Hexapoda</taxon>
        <taxon>Insecta</taxon>
        <taxon>Pterygota</taxon>
        <taxon>Neoptera</taxon>
        <taxon>Paraneoptera</taxon>
        <taxon>Hemiptera</taxon>
        <taxon>Sternorrhyncha</taxon>
        <taxon>Coccoidea</taxon>
        <taxon>Coccidae</taxon>
        <taxon>Parthenolecanium</taxon>
    </lineage>
</organism>
<sequence>MEDNGLILNSHFIPTEIVTHILNLVDPDDLIYKCRFVCRNWNQIITDAEVWKLKIRMSNRKLLSKFNDIERKRLKIPWHVYYQVYCKDPFEKNLLLNNCGQNNNECWNYCYVAPGFPTGSCTIEPYPVGADPLPECDDFGGYKSCFVTSHKTCRKEQIIDLYKNGLSKFVLDEMQPKIIASEWFAGRFDCGCKYSLTVSLVSSDGESVIKQKNEEKRVDEPLAHEWQKVSIEFENYGSGVRFVVFNHSGKDTRYWAGYYGAKMAGGVVKVTL</sequence>
<dbReference type="Proteomes" id="UP001367676">
    <property type="component" value="Unassembled WGS sequence"/>
</dbReference>
<reference evidence="3 4" key="1">
    <citation type="submission" date="2024-03" db="EMBL/GenBank/DDBJ databases">
        <title>Adaptation during the transition from Ophiocordyceps entomopathogen to insect associate is accompanied by gene loss and intensified selection.</title>
        <authorList>
            <person name="Ward C.M."/>
            <person name="Onetto C.A."/>
            <person name="Borneman A.R."/>
        </authorList>
    </citation>
    <scope>NUCLEOTIDE SEQUENCE [LARGE SCALE GENOMIC DNA]</scope>
    <source>
        <strain evidence="3">AWRI1</strain>
        <tissue evidence="3">Single Adult Female</tissue>
    </source>
</reference>
<dbReference type="GO" id="GO:0005737">
    <property type="term" value="C:cytoplasm"/>
    <property type="evidence" value="ECO:0007669"/>
    <property type="project" value="TreeGrafter"/>
</dbReference>
<dbReference type="SMART" id="SM01198">
    <property type="entry name" value="FBA"/>
    <property type="match status" value="1"/>
</dbReference>
<dbReference type="InterPro" id="IPR008979">
    <property type="entry name" value="Galactose-bd-like_sf"/>
</dbReference>
<dbReference type="Pfam" id="PF04300">
    <property type="entry name" value="FBA"/>
    <property type="match status" value="1"/>
</dbReference>
<protein>
    <recommendedName>
        <fullName evidence="5">F-box protein</fullName>
    </recommendedName>
</protein>
<keyword evidence="4" id="KW-1185">Reference proteome</keyword>
<evidence type="ECO:0000313" key="4">
    <source>
        <dbReference type="Proteomes" id="UP001367676"/>
    </source>
</evidence>
<proteinExistence type="predicted"/>
<comment type="caution">
    <text evidence="3">The sequence shown here is derived from an EMBL/GenBank/DDBJ whole genome shotgun (WGS) entry which is preliminary data.</text>
</comment>
<evidence type="ECO:0000259" key="2">
    <source>
        <dbReference type="PROSITE" id="PS51114"/>
    </source>
</evidence>
<dbReference type="InterPro" id="IPR007397">
    <property type="entry name" value="F-box-assoc_dom"/>
</dbReference>
<gene>
    <name evidence="3" type="ORF">V9T40_011439</name>
</gene>
<dbReference type="PANTHER" id="PTHR12125">
    <property type="entry name" value="F-BOX ONLY PROTEIN 6-LIKE PROTEIN"/>
    <property type="match status" value="1"/>
</dbReference>
<evidence type="ECO:0008006" key="5">
    <source>
        <dbReference type="Google" id="ProtNLM"/>
    </source>
</evidence>
<name>A0AAN9T9D5_9HEMI</name>
<dbReference type="AlphaFoldDB" id="A0AAN9T9D5"/>
<dbReference type="PANTHER" id="PTHR12125:SF5">
    <property type="entry name" value="F-BOX DOMAIN-CONTAINING PROTEIN"/>
    <property type="match status" value="1"/>
</dbReference>
<dbReference type="GO" id="GO:0019005">
    <property type="term" value="C:SCF ubiquitin ligase complex"/>
    <property type="evidence" value="ECO:0007669"/>
    <property type="project" value="TreeGrafter"/>
</dbReference>
<dbReference type="PROSITE" id="PS51114">
    <property type="entry name" value="FBA"/>
    <property type="match status" value="1"/>
</dbReference>
<evidence type="ECO:0000259" key="1">
    <source>
        <dbReference type="PROSITE" id="PS50181"/>
    </source>
</evidence>
<feature type="domain" description="FBA" evidence="2">
    <location>
        <begin position="84"/>
        <end position="272"/>
    </location>
</feature>
<dbReference type="GO" id="GO:0031146">
    <property type="term" value="P:SCF-dependent proteasomal ubiquitin-dependent protein catabolic process"/>
    <property type="evidence" value="ECO:0007669"/>
    <property type="project" value="TreeGrafter"/>
</dbReference>
<evidence type="ECO:0000313" key="3">
    <source>
        <dbReference type="EMBL" id="KAK7574248.1"/>
    </source>
</evidence>
<feature type="domain" description="F-box" evidence="1">
    <location>
        <begin position="7"/>
        <end position="54"/>
    </location>
</feature>
<dbReference type="Pfam" id="PF12937">
    <property type="entry name" value="F-box-like"/>
    <property type="match status" value="1"/>
</dbReference>
<dbReference type="GO" id="GO:0036503">
    <property type="term" value="P:ERAD pathway"/>
    <property type="evidence" value="ECO:0007669"/>
    <property type="project" value="TreeGrafter"/>
</dbReference>
<dbReference type="Gene3D" id="2.60.120.260">
    <property type="entry name" value="Galactose-binding domain-like"/>
    <property type="match status" value="1"/>
</dbReference>
<dbReference type="InterPro" id="IPR036047">
    <property type="entry name" value="F-box-like_dom_sf"/>
</dbReference>
<dbReference type="InterPro" id="IPR001810">
    <property type="entry name" value="F-box_dom"/>
</dbReference>
<dbReference type="GO" id="GO:0061630">
    <property type="term" value="F:ubiquitin protein ligase activity"/>
    <property type="evidence" value="ECO:0007669"/>
    <property type="project" value="TreeGrafter"/>
</dbReference>
<accession>A0AAN9T9D5</accession>
<dbReference type="PROSITE" id="PS50181">
    <property type="entry name" value="FBOX"/>
    <property type="match status" value="1"/>
</dbReference>
<dbReference type="SUPFAM" id="SSF81383">
    <property type="entry name" value="F-box domain"/>
    <property type="match status" value="1"/>
</dbReference>
<dbReference type="GO" id="GO:0006516">
    <property type="term" value="P:glycoprotein catabolic process"/>
    <property type="evidence" value="ECO:0007669"/>
    <property type="project" value="TreeGrafter"/>
</dbReference>
<dbReference type="FunFam" id="2.60.120.260:FF:000012">
    <property type="entry name" value="F-box only protein 2"/>
    <property type="match status" value="1"/>
</dbReference>
<dbReference type="Gene3D" id="1.20.1280.50">
    <property type="match status" value="1"/>
</dbReference>
<dbReference type="InterPro" id="IPR039752">
    <property type="entry name" value="F-box_only"/>
</dbReference>
<dbReference type="SUPFAM" id="SSF49785">
    <property type="entry name" value="Galactose-binding domain-like"/>
    <property type="match status" value="1"/>
</dbReference>
<dbReference type="SMART" id="SM00256">
    <property type="entry name" value="FBOX"/>
    <property type="match status" value="1"/>
</dbReference>